<dbReference type="GO" id="GO:0032259">
    <property type="term" value="P:methylation"/>
    <property type="evidence" value="ECO:0007669"/>
    <property type="project" value="UniProtKB-KW"/>
</dbReference>
<proteinExistence type="predicted"/>
<dbReference type="OrthoDB" id="9132167at2"/>
<dbReference type="CDD" id="cd06445">
    <property type="entry name" value="ATase"/>
    <property type="match status" value="1"/>
</dbReference>
<evidence type="ECO:0000313" key="3">
    <source>
        <dbReference type="EMBL" id="CCQ45496.1"/>
    </source>
</evidence>
<dbReference type="STRING" id="861266.ARTSIC4J27_1438"/>
<dbReference type="AlphaFoldDB" id="A0A024H1A8"/>
<gene>
    <name evidence="3" type="ORF">ARTSIC4J27_1438</name>
</gene>
<evidence type="ECO:0000313" key="4">
    <source>
        <dbReference type="Proteomes" id="UP000035722"/>
    </source>
</evidence>
<dbReference type="InterPro" id="IPR036217">
    <property type="entry name" value="MethylDNA_cys_MeTrfase_DNAb"/>
</dbReference>
<dbReference type="InterPro" id="IPR052520">
    <property type="entry name" value="ATL_DNA_repair"/>
</dbReference>
<keyword evidence="4" id="KW-1185">Reference proteome</keyword>
<dbReference type="PANTHER" id="PTHR42942">
    <property type="entry name" value="6-O-METHYLGUANINE DNA METHYLTRANSFERASE"/>
    <property type="match status" value="1"/>
</dbReference>
<keyword evidence="3" id="KW-0808">Transferase</keyword>
<comment type="caution">
    <text evidence="3">The sequence shown here is derived from an EMBL/GenBank/DDBJ whole genome shotgun (WGS) entry which is preliminary data.</text>
</comment>
<dbReference type="EMBL" id="CAQI01000036">
    <property type="protein sequence ID" value="CCQ45496.1"/>
    <property type="molecule type" value="Genomic_DNA"/>
</dbReference>
<organism evidence="3 4">
    <name type="scientific">Pseudarthrobacter siccitolerans</name>
    <dbReference type="NCBI Taxonomy" id="861266"/>
    <lineage>
        <taxon>Bacteria</taxon>
        <taxon>Bacillati</taxon>
        <taxon>Actinomycetota</taxon>
        <taxon>Actinomycetes</taxon>
        <taxon>Micrococcales</taxon>
        <taxon>Micrococcaceae</taxon>
        <taxon>Pseudarthrobacter</taxon>
    </lineage>
</organism>
<dbReference type="InterPro" id="IPR036388">
    <property type="entry name" value="WH-like_DNA-bd_sf"/>
</dbReference>
<accession>A0A024H1A8</accession>
<protein>
    <submittedName>
        <fullName evidence="3">6-O-methylguanine DNA methyltransferase, DNA binding domain protein</fullName>
        <ecNumber evidence="3">2.1.1.63</ecNumber>
    </submittedName>
</protein>
<dbReference type="GO" id="GO:0003908">
    <property type="term" value="F:methylated-DNA-[protein]-cysteine S-methyltransferase activity"/>
    <property type="evidence" value="ECO:0007669"/>
    <property type="project" value="UniProtKB-EC"/>
</dbReference>
<reference evidence="4" key="1">
    <citation type="journal article" date="2014" name="Genome Announc.">
        <title>Genome Sequence of Arthrobacter siccitolerans 4J27, a Xeroprotectant-Producing Desiccation-Tolerant Microorganism.</title>
        <authorList>
            <person name="Manzanera M."/>
            <person name="Santa-Cruz-Calvo L."/>
            <person name="Vilchez J.I."/>
            <person name="Garcia-Fontana C."/>
            <person name="Silva-Castro G.A."/>
            <person name="Calvo C."/>
            <person name="Gonzalez-Lopez J."/>
        </authorList>
    </citation>
    <scope>NUCLEOTIDE SEQUENCE [LARGE SCALE GENOMIC DNA]</scope>
    <source>
        <strain evidence="4">4J27</strain>
    </source>
</reference>
<name>A0A024H1A8_9MICC</name>
<dbReference type="Proteomes" id="UP000035722">
    <property type="component" value="Unassembled WGS sequence"/>
</dbReference>
<feature type="domain" description="Methylated-DNA-[protein]-cysteine S-methyltransferase DNA binding" evidence="2">
    <location>
        <begin position="7"/>
        <end position="62"/>
    </location>
</feature>
<dbReference type="PANTHER" id="PTHR42942:SF1">
    <property type="entry name" value="ALKYLTRANSFERASE-LIKE PROTEIN 1"/>
    <property type="match status" value="1"/>
</dbReference>
<dbReference type="SUPFAM" id="SSF46767">
    <property type="entry name" value="Methylated DNA-protein cysteine methyltransferase, C-terminal domain"/>
    <property type="match status" value="1"/>
</dbReference>
<dbReference type="EC" id="2.1.1.63" evidence="3"/>
<keyword evidence="3" id="KW-0489">Methyltransferase</keyword>
<evidence type="ECO:0000256" key="1">
    <source>
        <dbReference type="ARBA" id="ARBA00022763"/>
    </source>
</evidence>
<sequence length="138" mass="14827">MRIEYVEAVLAIVRLVPPGSAVSYGDVAELLGSGGPRQVGSVMSHYGSGVPWWRILKASGHAPEGHVAEALRHYREEGTALLGAYEAYLRTGEGSWRVDLAAARWAPKDGDFEHIDAIAAQLERGLRKLSVADDGMSA</sequence>
<evidence type="ECO:0000259" key="2">
    <source>
        <dbReference type="Pfam" id="PF01035"/>
    </source>
</evidence>
<dbReference type="RefSeq" id="WP_050054488.1">
    <property type="nucleotide sequence ID" value="NZ_CAQI01000036.1"/>
</dbReference>
<keyword evidence="1" id="KW-0227">DNA damage</keyword>
<dbReference type="InterPro" id="IPR014048">
    <property type="entry name" value="MethylDNA_cys_MeTrfase_DNA-bd"/>
</dbReference>
<dbReference type="GO" id="GO:0006281">
    <property type="term" value="P:DNA repair"/>
    <property type="evidence" value="ECO:0007669"/>
    <property type="project" value="InterPro"/>
</dbReference>
<dbReference type="Gene3D" id="1.10.10.10">
    <property type="entry name" value="Winged helix-like DNA-binding domain superfamily/Winged helix DNA-binding domain"/>
    <property type="match status" value="1"/>
</dbReference>
<dbReference type="Pfam" id="PF01035">
    <property type="entry name" value="DNA_binding_1"/>
    <property type="match status" value="1"/>
</dbReference>